<comment type="caution">
    <text evidence="2">The sequence shown here is derived from an EMBL/GenBank/DDBJ whole genome shotgun (WGS) entry which is preliminary data.</text>
</comment>
<evidence type="ECO:0000313" key="2">
    <source>
        <dbReference type="EMBL" id="NUU62680.1"/>
    </source>
</evidence>
<keyword evidence="3" id="KW-1185">Reference proteome</keyword>
<accession>A0A850ESB3</accession>
<dbReference type="Proteomes" id="UP000564806">
    <property type="component" value="Unassembled WGS sequence"/>
</dbReference>
<sequence>MTVDYSKVTNVEWTPEQLAEHLRRIGADKVPAKPKTNTSITAPQQHQGSSHYSRRGGEW</sequence>
<evidence type="ECO:0000256" key="1">
    <source>
        <dbReference type="SAM" id="MobiDB-lite"/>
    </source>
</evidence>
<protein>
    <submittedName>
        <fullName evidence="2">Uncharacterized protein</fullName>
    </submittedName>
</protein>
<name>A0A850ESB3_9BACL</name>
<reference evidence="2" key="1">
    <citation type="submission" date="2020-06" db="EMBL/GenBank/DDBJ databases">
        <title>Paenibacillus sp. nov., isolated from soil.</title>
        <authorList>
            <person name="Seo Y.L."/>
        </authorList>
    </citation>
    <scope>NUCLEOTIDE SEQUENCE [LARGE SCALE GENOMIC DNA]</scope>
    <source>
        <strain evidence="2">JW14</strain>
    </source>
</reference>
<feature type="compositionally biased region" description="Polar residues" evidence="1">
    <location>
        <begin position="35"/>
        <end position="51"/>
    </location>
</feature>
<evidence type="ECO:0000313" key="3">
    <source>
        <dbReference type="Proteomes" id="UP000564806"/>
    </source>
</evidence>
<organism evidence="2 3">
    <name type="scientific">Paenibacillus agri</name>
    <dbReference type="NCBI Taxonomy" id="2744309"/>
    <lineage>
        <taxon>Bacteria</taxon>
        <taxon>Bacillati</taxon>
        <taxon>Bacillota</taxon>
        <taxon>Bacilli</taxon>
        <taxon>Bacillales</taxon>
        <taxon>Paenibacillaceae</taxon>
        <taxon>Paenibacillus</taxon>
    </lineage>
</organism>
<dbReference type="AlphaFoldDB" id="A0A850ESB3"/>
<feature type="region of interest" description="Disordered" evidence="1">
    <location>
        <begin position="28"/>
        <end position="59"/>
    </location>
</feature>
<gene>
    <name evidence="2" type="ORF">HPT30_20240</name>
</gene>
<dbReference type="RefSeq" id="WP_175373129.1">
    <property type="nucleotide sequence ID" value="NZ_JABWCS010000215.1"/>
</dbReference>
<dbReference type="EMBL" id="JABWCS010000215">
    <property type="protein sequence ID" value="NUU62680.1"/>
    <property type="molecule type" value="Genomic_DNA"/>
</dbReference>
<proteinExistence type="predicted"/>